<dbReference type="OrthoDB" id="6515930at2759"/>
<keyword evidence="3" id="KW-0768">Sushi</keyword>
<dbReference type="Gene3D" id="2.10.70.10">
    <property type="entry name" value="Complement Module, domain 1"/>
    <property type="match status" value="3"/>
</dbReference>
<feature type="chain" id="PRO_5035721871" evidence="5">
    <location>
        <begin position="26"/>
        <end position="1348"/>
    </location>
</feature>
<comment type="caution">
    <text evidence="3">Lacks conserved residue(s) required for the propagation of feature annotation.</text>
</comment>
<proteinExistence type="predicted"/>
<organism evidence="9 10">
    <name type="scientific">Mytilus edulis</name>
    <name type="common">Blue mussel</name>
    <dbReference type="NCBI Taxonomy" id="6550"/>
    <lineage>
        <taxon>Eukaryota</taxon>
        <taxon>Metazoa</taxon>
        <taxon>Spiralia</taxon>
        <taxon>Lophotrochozoa</taxon>
        <taxon>Mollusca</taxon>
        <taxon>Bivalvia</taxon>
        <taxon>Autobranchia</taxon>
        <taxon>Pteriomorphia</taxon>
        <taxon>Mytilida</taxon>
        <taxon>Mytiloidea</taxon>
        <taxon>Mytilidae</taxon>
        <taxon>Mytilinae</taxon>
        <taxon>Mytilus</taxon>
    </lineage>
</organism>
<dbReference type="Gene3D" id="2.10.50.10">
    <property type="entry name" value="Tumor Necrosis Factor Receptor, subunit A, domain 2"/>
    <property type="match status" value="1"/>
</dbReference>
<keyword evidence="5" id="KW-0732">Signal</keyword>
<dbReference type="PANTHER" id="PTHR46343">
    <property type="entry name" value="HYR DOMAIN-CONTAINING PROTEIN"/>
    <property type="match status" value="1"/>
</dbReference>
<evidence type="ECO:0000259" key="7">
    <source>
        <dbReference type="PROSITE" id="PS50825"/>
    </source>
</evidence>
<dbReference type="SMART" id="SM00327">
    <property type="entry name" value="VWA"/>
    <property type="match status" value="1"/>
</dbReference>
<dbReference type="PANTHER" id="PTHR46343:SF2">
    <property type="entry name" value="SUSHI_VON WILLEBRAND FACTOR TYPE A_EGF_PENTRAXIN DOMAIN-CONTAINING 1"/>
    <property type="match status" value="1"/>
</dbReference>
<feature type="domain" description="VWFA" evidence="6">
    <location>
        <begin position="75"/>
        <end position="256"/>
    </location>
</feature>
<keyword evidence="1" id="KW-0677">Repeat</keyword>
<feature type="signal peptide" evidence="5">
    <location>
        <begin position="1"/>
        <end position="25"/>
    </location>
</feature>
<dbReference type="CDD" id="cd00033">
    <property type="entry name" value="CCP"/>
    <property type="match status" value="3"/>
</dbReference>
<dbReference type="PROSITE" id="PS50234">
    <property type="entry name" value="VWFA"/>
    <property type="match status" value="1"/>
</dbReference>
<dbReference type="Pfam" id="PF00092">
    <property type="entry name" value="VWA"/>
    <property type="match status" value="1"/>
</dbReference>
<dbReference type="InterPro" id="IPR000436">
    <property type="entry name" value="Sushi_SCR_CCP_dom"/>
</dbReference>
<accession>A0A8S3RR23</accession>
<dbReference type="InterPro" id="IPR046700">
    <property type="entry name" value="DUF6570"/>
</dbReference>
<dbReference type="PROSITE" id="PS50825">
    <property type="entry name" value="HYR"/>
    <property type="match status" value="2"/>
</dbReference>
<dbReference type="InterPro" id="IPR035976">
    <property type="entry name" value="Sushi/SCR/CCP_sf"/>
</dbReference>
<dbReference type="EMBL" id="CAJPWZ010001121">
    <property type="protein sequence ID" value="CAG2208770.1"/>
    <property type="molecule type" value="Genomic_DNA"/>
</dbReference>
<feature type="disulfide bond" evidence="3">
    <location>
        <begin position="459"/>
        <end position="486"/>
    </location>
</feature>
<dbReference type="Pfam" id="PF20209">
    <property type="entry name" value="DUF6570"/>
    <property type="match status" value="1"/>
</dbReference>
<dbReference type="SUPFAM" id="SSF57184">
    <property type="entry name" value="Growth factor receptor domain"/>
    <property type="match status" value="1"/>
</dbReference>
<evidence type="ECO:0000259" key="8">
    <source>
        <dbReference type="PROSITE" id="PS50923"/>
    </source>
</evidence>
<feature type="domain" description="Sushi" evidence="8">
    <location>
        <begin position="429"/>
        <end position="488"/>
    </location>
</feature>
<dbReference type="Gene3D" id="3.40.50.410">
    <property type="entry name" value="von Willebrand factor, type A domain"/>
    <property type="match status" value="1"/>
</dbReference>
<dbReference type="Pfam" id="PF00084">
    <property type="entry name" value="Sushi"/>
    <property type="match status" value="3"/>
</dbReference>
<evidence type="ECO:0000313" key="10">
    <source>
        <dbReference type="Proteomes" id="UP000683360"/>
    </source>
</evidence>
<dbReference type="Pfam" id="PF07699">
    <property type="entry name" value="Ephrin_rec_like"/>
    <property type="match status" value="1"/>
</dbReference>
<feature type="domain" description="Sushi" evidence="8">
    <location>
        <begin position="369"/>
        <end position="428"/>
    </location>
</feature>
<dbReference type="InterPro" id="IPR043555">
    <property type="entry name" value="SRPX-like"/>
</dbReference>
<feature type="region of interest" description="Disordered" evidence="4">
    <location>
        <begin position="939"/>
        <end position="960"/>
    </location>
</feature>
<keyword evidence="10" id="KW-1185">Reference proteome</keyword>
<gene>
    <name evidence="9" type="ORF">MEDL_22940</name>
</gene>
<dbReference type="Pfam" id="PF02494">
    <property type="entry name" value="HYR"/>
    <property type="match status" value="2"/>
</dbReference>
<evidence type="ECO:0000259" key="6">
    <source>
        <dbReference type="PROSITE" id="PS50234"/>
    </source>
</evidence>
<dbReference type="InterPro" id="IPR002035">
    <property type="entry name" value="VWF_A"/>
</dbReference>
<name>A0A8S3RR23_MYTED</name>
<dbReference type="PROSITE" id="PS50923">
    <property type="entry name" value="SUSHI"/>
    <property type="match status" value="3"/>
</dbReference>
<feature type="domain" description="Sushi" evidence="8">
    <location>
        <begin position="489"/>
        <end position="555"/>
    </location>
</feature>
<feature type="domain" description="HYR" evidence="7">
    <location>
        <begin position="554"/>
        <end position="638"/>
    </location>
</feature>
<dbReference type="InterPro" id="IPR011641">
    <property type="entry name" value="Tyr-kin_ephrin_A/B_rcpt-like"/>
</dbReference>
<evidence type="ECO:0000256" key="4">
    <source>
        <dbReference type="SAM" id="MobiDB-lite"/>
    </source>
</evidence>
<comment type="caution">
    <text evidence="9">The sequence shown here is derived from an EMBL/GenBank/DDBJ whole genome shotgun (WGS) entry which is preliminary data.</text>
</comment>
<dbReference type="SMART" id="SM01411">
    <property type="entry name" value="Ephrin_rec_like"/>
    <property type="match status" value="2"/>
</dbReference>
<dbReference type="CDD" id="cd01450">
    <property type="entry name" value="vWFA_subfamily_ECM"/>
    <property type="match status" value="1"/>
</dbReference>
<evidence type="ECO:0000256" key="2">
    <source>
        <dbReference type="ARBA" id="ARBA00023157"/>
    </source>
</evidence>
<feature type="disulfide bond" evidence="3">
    <location>
        <begin position="399"/>
        <end position="426"/>
    </location>
</feature>
<evidence type="ECO:0000256" key="5">
    <source>
        <dbReference type="SAM" id="SignalP"/>
    </source>
</evidence>
<protein>
    <submittedName>
        <fullName evidence="9">CSMD</fullName>
    </submittedName>
</protein>
<reference evidence="9" key="1">
    <citation type="submission" date="2021-03" db="EMBL/GenBank/DDBJ databases">
        <authorList>
            <person name="Bekaert M."/>
        </authorList>
    </citation>
    <scope>NUCLEOTIDE SEQUENCE</scope>
</reference>
<dbReference type="SUPFAM" id="SSF57535">
    <property type="entry name" value="Complement control module/SCR domain"/>
    <property type="match status" value="4"/>
</dbReference>
<keyword evidence="2 3" id="KW-1015">Disulfide bond</keyword>
<dbReference type="InterPro" id="IPR003410">
    <property type="entry name" value="HYR_dom"/>
</dbReference>
<evidence type="ECO:0000256" key="1">
    <source>
        <dbReference type="ARBA" id="ARBA00022737"/>
    </source>
</evidence>
<feature type="domain" description="HYR" evidence="7">
    <location>
        <begin position="639"/>
        <end position="717"/>
    </location>
</feature>
<dbReference type="InterPro" id="IPR009030">
    <property type="entry name" value="Growth_fac_rcpt_cys_sf"/>
</dbReference>
<sequence length="1348" mass="153335">MNWEFINQCRFLLFILLFHWTVSYGHSEGHETRLLEFRTSHKVVDQTSKDKVEVLGSALKKHIHLLRKTSETKVDLIFLVDSSASVGKSNFGNELKFVRKLLADFVVDNNHTKIAVITFSSRRFVLRQIDYITPQPQEKHKCTLIDDDLPNIRYRGGGTYTLGAFREAKEVLKAARPDASKAIFLITDGFSNGGDPRPDARKIRESGVKIFTVGIANGNRDELWDMSSEPKNETSFILDSLEEFESLARRALHEDLGRGDFIVQPEDKCSGLCFKGFDCCDKKATCKCGTYTGTYECICGSGYYGTGLRESCKPCPPGTYKARPSPGDVSTCTRCPDENHTTFKGAVNYSQCACKKGFRDFNNTGCVAMRCPALRAPRNGYFVNDKCDNVFNAACGIRCKPGYYLKGSSLRICQEGGSWSGRQTECIMKTCPALPKPKNGNMICDKDGFSFSTVCRFTCDTGYKLVGSRKRECLAIAAWTGINTRCREITCRPLPFIKDGKVYPSACTKENVQFGTTCQITCYHGYSVVGPPIKQCTPDGMWVPSAHGEMTHCEDTSPPIMKCPPDVEIDADPDDISAEVVWQPPVALDNSGIRPIVIVVPAIEPPKRFPIGFTKVKYIAEDLSGNKIKCKFTVHVKDVTPPMADRCVSPFPYITSEQYANVTWDEPEFSDNSGTVTRVERNIAPGLFPQGETEVIYTAFDKNGNNNTCVIKVNVLPHPCQYPPVPVNGERECFDTDEGVHCSVNCLEGYAFAIQPADGYFCAYDQKWRPEDKLPIPDCSVETSSNSVAQPASVTYIGSIPCGKEILVNEMESIFQQKVKEQIAAICDENVVCEVENIQTSCEEEDEDFNKIKLVFNHRNRRNVNEFTRLKRATNPQKKRKKKSYSITFTFTVKVEQLESNNMLKRAVASLLDETRYQCSFIRDFNLPSTFLSQDTKLPAKTKKHKTNSRAQRIKDKERKREQRALLKNEQLGEDVQKKCDTQMQSLYKRNESYRERKRHTLKVKTLNLLRYRDNVLFRERCKKRQLALYRRDLRYREKKILLVQKRRSKGVTNIAEWFRQQIRDCPRYICSVCIKIKFRKQVVELDKGKYLKKGTKSTTVANQCITSQFKSACSTDCTIKCEIINHKSWICYTCHRHLLTGQIPADADANGLQLSTIPEELKFLNILEKQLISIRIPFMKLVQLPKGNQRGIIGPCVSIPTDIQKTVNILPRSDDETQLVRCKLKRKQSYTGYSQYGFVSTNKIRKALECLKECNPYYKDTSFNHAWQDEFSQHFADITIEEDEKDNPAILNQQDISAQQSEKYQHDEEDQNIKDRGFLSDTCLQPVDIGQEMLDQHFDDIFLCCSR</sequence>
<dbReference type="Proteomes" id="UP000683360">
    <property type="component" value="Unassembled WGS sequence"/>
</dbReference>
<dbReference type="SUPFAM" id="SSF53300">
    <property type="entry name" value="vWA-like"/>
    <property type="match status" value="1"/>
</dbReference>
<dbReference type="SMART" id="SM00032">
    <property type="entry name" value="CCP"/>
    <property type="match status" value="4"/>
</dbReference>
<evidence type="ECO:0000313" key="9">
    <source>
        <dbReference type="EMBL" id="CAG2208770.1"/>
    </source>
</evidence>
<dbReference type="InterPro" id="IPR036465">
    <property type="entry name" value="vWFA_dom_sf"/>
</dbReference>
<evidence type="ECO:0000256" key="3">
    <source>
        <dbReference type="PROSITE-ProRule" id="PRU00302"/>
    </source>
</evidence>